<dbReference type="Proteomes" id="UP000015105">
    <property type="component" value="Chromosome 5D"/>
</dbReference>
<reference evidence="1" key="3">
    <citation type="journal article" date="2017" name="Nature">
        <title>Genome sequence of the progenitor of the wheat D genome Aegilops tauschii.</title>
        <authorList>
            <person name="Luo M.C."/>
            <person name="Gu Y.Q."/>
            <person name="Puiu D."/>
            <person name="Wang H."/>
            <person name="Twardziok S.O."/>
            <person name="Deal K.R."/>
            <person name="Huo N."/>
            <person name="Zhu T."/>
            <person name="Wang L."/>
            <person name="Wang Y."/>
            <person name="McGuire P.E."/>
            <person name="Liu S."/>
            <person name="Long H."/>
            <person name="Ramasamy R.K."/>
            <person name="Rodriguez J.C."/>
            <person name="Van S.L."/>
            <person name="Yuan L."/>
            <person name="Wang Z."/>
            <person name="Xia Z."/>
            <person name="Xiao L."/>
            <person name="Anderson O.D."/>
            <person name="Ouyang S."/>
            <person name="Liang Y."/>
            <person name="Zimin A.V."/>
            <person name="Pertea G."/>
            <person name="Qi P."/>
            <person name="Bennetzen J.L."/>
            <person name="Dai X."/>
            <person name="Dawson M.W."/>
            <person name="Muller H.G."/>
            <person name="Kugler K."/>
            <person name="Rivarola-Duarte L."/>
            <person name="Spannagl M."/>
            <person name="Mayer K.F.X."/>
            <person name="Lu F.H."/>
            <person name="Bevan M.W."/>
            <person name="Leroy P."/>
            <person name="Li P."/>
            <person name="You F.M."/>
            <person name="Sun Q."/>
            <person name="Liu Z."/>
            <person name="Lyons E."/>
            <person name="Wicker T."/>
            <person name="Salzberg S.L."/>
            <person name="Devos K.M."/>
            <person name="Dvorak J."/>
        </authorList>
    </citation>
    <scope>NUCLEOTIDE SEQUENCE [LARGE SCALE GENOMIC DNA]</scope>
    <source>
        <strain evidence="1">cv. AL8/78</strain>
    </source>
</reference>
<dbReference type="EnsemblPlants" id="AET5Gv20585500.8">
    <property type="protein sequence ID" value="AET5Gv20585500.8"/>
    <property type="gene ID" value="AET5Gv20585500"/>
</dbReference>
<reference evidence="2" key="1">
    <citation type="journal article" date="2014" name="Science">
        <title>Ancient hybridizations among the ancestral genomes of bread wheat.</title>
        <authorList>
            <consortium name="International Wheat Genome Sequencing Consortium,"/>
            <person name="Marcussen T."/>
            <person name="Sandve S.R."/>
            <person name="Heier L."/>
            <person name="Spannagl M."/>
            <person name="Pfeifer M."/>
            <person name="Jakobsen K.S."/>
            <person name="Wulff B.B."/>
            <person name="Steuernagel B."/>
            <person name="Mayer K.F."/>
            <person name="Olsen O.A."/>
        </authorList>
    </citation>
    <scope>NUCLEOTIDE SEQUENCE [LARGE SCALE GENOMIC DNA]</scope>
    <source>
        <strain evidence="2">cv. AL8/78</strain>
    </source>
</reference>
<dbReference type="AlphaFoldDB" id="A0A453L105"/>
<reference evidence="2" key="2">
    <citation type="journal article" date="2017" name="Nat. Plants">
        <title>The Aegilops tauschii genome reveals multiple impacts of transposons.</title>
        <authorList>
            <person name="Zhao G."/>
            <person name="Zou C."/>
            <person name="Li K."/>
            <person name="Wang K."/>
            <person name="Li T."/>
            <person name="Gao L."/>
            <person name="Zhang X."/>
            <person name="Wang H."/>
            <person name="Yang Z."/>
            <person name="Liu X."/>
            <person name="Jiang W."/>
            <person name="Mao L."/>
            <person name="Kong X."/>
            <person name="Jiao Y."/>
            <person name="Jia J."/>
        </authorList>
    </citation>
    <scope>NUCLEOTIDE SEQUENCE [LARGE SCALE GENOMIC DNA]</scope>
    <source>
        <strain evidence="2">cv. AL8/78</strain>
    </source>
</reference>
<keyword evidence="2" id="KW-1185">Reference proteome</keyword>
<reference evidence="1" key="5">
    <citation type="journal article" date="2021" name="G3 (Bethesda)">
        <title>Aegilops tauschii genome assembly Aet v5.0 features greater sequence contiguity and improved annotation.</title>
        <authorList>
            <person name="Wang L."/>
            <person name="Zhu T."/>
            <person name="Rodriguez J.C."/>
            <person name="Deal K.R."/>
            <person name="Dubcovsky J."/>
            <person name="McGuire P.E."/>
            <person name="Lux T."/>
            <person name="Spannagl M."/>
            <person name="Mayer K.F.X."/>
            <person name="Baldrich P."/>
            <person name="Meyers B.C."/>
            <person name="Huo N."/>
            <person name="Gu Y.Q."/>
            <person name="Zhou H."/>
            <person name="Devos K.M."/>
            <person name="Bennetzen J.L."/>
            <person name="Unver T."/>
            <person name="Budak H."/>
            <person name="Gulick P.J."/>
            <person name="Galiba G."/>
            <person name="Kalapos B."/>
            <person name="Nelson D.R."/>
            <person name="Li P."/>
            <person name="You F.M."/>
            <person name="Luo M.C."/>
            <person name="Dvorak J."/>
        </authorList>
    </citation>
    <scope>NUCLEOTIDE SEQUENCE [LARGE SCALE GENOMIC DNA]</scope>
    <source>
        <strain evidence="1">cv. AL8/78</strain>
    </source>
</reference>
<protein>
    <submittedName>
        <fullName evidence="1">Uncharacterized protein</fullName>
    </submittedName>
</protein>
<name>A0A453L105_AEGTS</name>
<proteinExistence type="predicted"/>
<reference evidence="1" key="4">
    <citation type="submission" date="2019-03" db="UniProtKB">
        <authorList>
            <consortium name="EnsemblPlants"/>
        </authorList>
    </citation>
    <scope>IDENTIFICATION</scope>
</reference>
<organism evidence="1 2">
    <name type="scientific">Aegilops tauschii subsp. strangulata</name>
    <name type="common">Goatgrass</name>
    <dbReference type="NCBI Taxonomy" id="200361"/>
    <lineage>
        <taxon>Eukaryota</taxon>
        <taxon>Viridiplantae</taxon>
        <taxon>Streptophyta</taxon>
        <taxon>Embryophyta</taxon>
        <taxon>Tracheophyta</taxon>
        <taxon>Spermatophyta</taxon>
        <taxon>Magnoliopsida</taxon>
        <taxon>Liliopsida</taxon>
        <taxon>Poales</taxon>
        <taxon>Poaceae</taxon>
        <taxon>BOP clade</taxon>
        <taxon>Pooideae</taxon>
        <taxon>Triticodae</taxon>
        <taxon>Triticeae</taxon>
        <taxon>Triticinae</taxon>
        <taxon>Aegilops</taxon>
    </lineage>
</organism>
<evidence type="ECO:0000313" key="1">
    <source>
        <dbReference type="EnsemblPlants" id="AET5Gv20585500.8"/>
    </source>
</evidence>
<sequence>LLVCKLRTALKHPTHGKHEAQAIISDIESQAYRNRLAKIFSTDLAVAPNKASKISAKSYSMILNLRARCIKAPGLPRGHSEDVTLVVIFMWH</sequence>
<dbReference type="Gramene" id="AET5Gv20585500.8">
    <property type="protein sequence ID" value="AET5Gv20585500.8"/>
    <property type="gene ID" value="AET5Gv20585500"/>
</dbReference>
<accession>A0A453L105</accession>
<evidence type="ECO:0000313" key="2">
    <source>
        <dbReference type="Proteomes" id="UP000015105"/>
    </source>
</evidence>